<reference evidence="2" key="1">
    <citation type="journal article" date="2019" name="bioRxiv">
        <title>The Genome of the Zebra Mussel, Dreissena polymorpha: A Resource for Invasive Species Research.</title>
        <authorList>
            <person name="McCartney M.A."/>
            <person name="Auch B."/>
            <person name="Kono T."/>
            <person name="Mallez S."/>
            <person name="Zhang Y."/>
            <person name="Obille A."/>
            <person name="Becker A."/>
            <person name="Abrahante J.E."/>
            <person name="Garbe J."/>
            <person name="Badalamenti J.P."/>
            <person name="Herman A."/>
            <person name="Mangelson H."/>
            <person name="Liachko I."/>
            <person name="Sullivan S."/>
            <person name="Sone E.D."/>
            <person name="Koren S."/>
            <person name="Silverstein K.A.T."/>
            <person name="Beckman K.B."/>
            <person name="Gohl D.M."/>
        </authorList>
    </citation>
    <scope>NUCLEOTIDE SEQUENCE</scope>
    <source>
        <strain evidence="2">Duluth1</strain>
        <tissue evidence="2">Whole animal</tissue>
    </source>
</reference>
<gene>
    <name evidence="2" type="ORF">DPMN_190450</name>
</gene>
<keyword evidence="3" id="KW-1185">Reference proteome</keyword>
<evidence type="ECO:0000313" key="3">
    <source>
        <dbReference type="Proteomes" id="UP000828390"/>
    </source>
</evidence>
<name>A0A9D4DUN8_DREPO</name>
<organism evidence="2 3">
    <name type="scientific">Dreissena polymorpha</name>
    <name type="common">Zebra mussel</name>
    <name type="synonym">Mytilus polymorpha</name>
    <dbReference type="NCBI Taxonomy" id="45954"/>
    <lineage>
        <taxon>Eukaryota</taxon>
        <taxon>Metazoa</taxon>
        <taxon>Spiralia</taxon>
        <taxon>Lophotrochozoa</taxon>
        <taxon>Mollusca</taxon>
        <taxon>Bivalvia</taxon>
        <taxon>Autobranchia</taxon>
        <taxon>Heteroconchia</taxon>
        <taxon>Euheterodonta</taxon>
        <taxon>Imparidentia</taxon>
        <taxon>Neoheterodontei</taxon>
        <taxon>Myida</taxon>
        <taxon>Dreissenoidea</taxon>
        <taxon>Dreissenidae</taxon>
        <taxon>Dreissena</taxon>
    </lineage>
</organism>
<reference evidence="2" key="2">
    <citation type="submission" date="2020-11" db="EMBL/GenBank/DDBJ databases">
        <authorList>
            <person name="McCartney M.A."/>
            <person name="Auch B."/>
            <person name="Kono T."/>
            <person name="Mallez S."/>
            <person name="Becker A."/>
            <person name="Gohl D.M."/>
            <person name="Silverstein K.A.T."/>
            <person name="Koren S."/>
            <person name="Bechman K.B."/>
            <person name="Herman A."/>
            <person name="Abrahante J.E."/>
            <person name="Garbe J."/>
        </authorList>
    </citation>
    <scope>NUCLEOTIDE SEQUENCE</scope>
    <source>
        <strain evidence="2">Duluth1</strain>
        <tissue evidence="2">Whole animal</tissue>
    </source>
</reference>
<comment type="caution">
    <text evidence="2">The sequence shown here is derived from an EMBL/GenBank/DDBJ whole genome shotgun (WGS) entry which is preliminary data.</text>
</comment>
<proteinExistence type="predicted"/>
<sequence>MEMLFFLNGSSVKPRPIASNIAKNFSRTQKQFVVFSRQRGVLVLELRSLRSKGPRSALRSKELRSARDSSGLREMWSLRLKGTKRCERQQWSSRSKKCERQQWSSNIRSASDSSGLRKVRSIWASLT</sequence>
<accession>A0A9D4DUN8</accession>
<dbReference type="AlphaFoldDB" id="A0A9D4DUN8"/>
<dbReference type="Proteomes" id="UP000828390">
    <property type="component" value="Unassembled WGS sequence"/>
</dbReference>
<protein>
    <submittedName>
        <fullName evidence="2">Uncharacterized protein</fullName>
    </submittedName>
</protein>
<dbReference type="EMBL" id="JAIWYP010000010">
    <property type="protein sequence ID" value="KAH3755751.1"/>
    <property type="molecule type" value="Genomic_DNA"/>
</dbReference>
<evidence type="ECO:0000313" key="2">
    <source>
        <dbReference type="EMBL" id="KAH3755751.1"/>
    </source>
</evidence>
<evidence type="ECO:0000256" key="1">
    <source>
        <dbReference type="SAM" id="MobiDB-lite"/>
    </source>
</evidence>
<feature type="region of interest" description="Disordered" evidence="1">
    <location>
        <begin position="88"/>
        <end position="107"/>
    </location>
</feature>